<accession>A0A4U7BFB4</accession>
<dbReference type="GO" id="GO:0005886">
    <property type="term" value="C:plasma membrane"/>
    <property type="evidence" value="ECO:0007669"/>
    <property type="project" value="TreeGrafter"/>
</dbReference>
<feature type="compositionally biased region" description="Low complexity" evidence="2">
    <location>
        <begin position="497"/>
        <end position="515"/>
    </location>
</feature>
<sequence>MNRHATQTISRLASRRGLANKARPSAGRASHETTRSNRRIADKIPNYQTPRLNTQKGVSRRPPSIPGRLIGAGARQASQHSDNHTPPQRTKTELVSSALSEHEASDLVAPVKIPEDPHGVLHKDRPAMSILNNSAIVIQRQIEMMNVFLGYEQANRYVIMNGRGETIGYLAEEDHGFGRAIVRQMARTHRSFTAHVFDTTEREVLRIHRPFSWINSKIRIYDPSTGAEASPRSASTVLPGSSATTSITQPSPSTSTLPLDQMRIIGEAQQEWAPLRRKYNLFTHRPSSTSTSEISTADASASMTQFARIDSPFLSWDFSLQSASGVPIGSVNRNFSNLAREIFTDTGVYALRMDSVASPVTQQPETTSSETTSPDARGVEVISEPLTLDQRAAMLATAVSIDFDYFSRHSGATIGGFPIPIWFPGAGGAAGEAGAAGGAAGAAGEAGVIGGADEAAGAVGGAAARGAGAAGTVGLEAGSAGVAGMGTMAGYEAMQRGMGRGEQGQAEASAQQQGQTDDASPTAQGYGDDGLQGGDYGQQGEAGQEMSEDTWGVGSDPFDKPDGGSSGGGDGEGGGVWGFFSDFFDE</sequence>
<evidence type="ECO:0008006" key="5">
    <source>
        <dbReference type="Google" id="ProtNLM"/>
    </source>
</evidence>
<evidence type="ECO:0000256" key="1">
    <source>
        <dbReference type="ARBA" id="ARBA00005350"/>
    </source>
</evidence>
<evidence type="ECO:0000256" key="2">
    <source>
        <dbReference type="SAM" id="MobiDB-lite"/>
    </source>
</evidence>
<feature type="compositionally biased region" description="Gly residues" evidence="2">
    <location>
        <begin position="564"/>
        <end position="577"/>
    </location>
</feature>
<feature type="compositionally biased region" description="Low complexity" evidence="2">
    <location>
        <begin position="241"/>
        <end position="257"/>
    </location>
</feature>
<dbReference type="GO" id="GO:0017128">
    <property type="term" value="F:phospholipid scramblase activity"/>
    <property type="evidence" value="ECO:0007669"/>
    <property type="project" value="InterPro"/>
</dbReference>
<dbReference type="Pfam" id="PF03803">
    <property type="entry name" value="Scramblase"/>
    <property type="match status" value="1"/>
</dbReference>
<feature type="compositionally biased region" description="Polar residues" evidence="2">
    <location>
        <begin position="1"/>
        <end position="11"/>
    </location>
</feature>
<feature type="region of interest" description="Disordered" evidence="2">
    <location>
        <begin position="1"/>
        <end position="92"/>
    </location>
</feature>
<dbReference type="PANTHER" id="PTHR23248:SF9">
    <property type="entry name" value="PHOSPHOLIPID SCRAMBLASE"/>
    <property type="match status" value="1"/>
</dbReference>
<dbReference type="Proteomes" id="UP000308133">
    <property type="component" value="Unassembled WGS sequence"/>
</dbReference>
<evidence type="ECO:0000313" key="3">
    <source>
        <dbReference type="EMBL" id="TKX26797.1"/>
    </source>
</evidence>
<name>A0A4U7BFB4_9PEZI</name>
<gene>
    <name evidence="3" type="ORF">C1H76_0951</name>
</gene>
<comment type="similarity">
    <text evidence="1">Belongs to the phospholipid scramblase family.</text>
</comment>
<comment type="caution">
    <text evidence="3">The sequence shown here is derived from an EMBL/GenBank/DDBJ whole genome shotgun (WGS) entry which is preliminary data.</text>
</comment>
<feature type="compositionally biased region" description="Basic and acidic residues" evidence="2">
    <location>
        <begin position="29"/>
        <end position="42"/>
    </location>
</feature>
<protein>
    <recommendedName>
        <fullName evidence="5">Scramblase-domain-containing protein</fullName>
    </recommendedName>
</protein>
<feature type="compositionally biased region" description="Gly residues" evidence="2">
    <location>
        <begin position="527"/>
        <end position="537"/>
    </location>
</feature>
<reference evidence="3 4" key="1">
    <citation type="submission" date="2018-02" db="EMBL/GenBank/DDBJ databases">
        <title>Draft genome sequences of Elsinoe sp., causing black scab on jojoba.</title>
        <authorList>
            <person name="Stodart B."/>
            <person name="Jeffress S."/>
            <person name="Ash G."/>
            <person name="Arun Chinnappa K."/>
        </authorList>
    </citation>
    <scope>NUCLEOTIDE SEQUENCE [LARGE SCALE GENOMIC DNA]</scope>
    <source>
        <strain evidence="3 4">Hillstone_2</strain>
    </source>
</reference>
<dbReference type="InterPro" id="IPR005552">
    <property type="entry name" value="Scramblase"/>
</dbReference>
<feature type="region of interest" description="Disordered" evidence="2">
    <location>
        <begin position="497"/>
        <end position="586"/>
    </location>
</feature>
<feature type="compositionally biased region" description="Polar residues" evidence="2">
    <location>
        <begin position="76"/>
        <end position="92"/>
    </location>
</feature>
<organism evidence="3 4">
    <name type="scientific">Elsinoe australis</name>
    <dbReference type="NCBI Taxonomy" id="40998"/>
    <lineage>
        <taxon>Eukaryota</taxon>
        <taxon>Fungi</taxon>
        <taxon>Dikarya</taxon>
        <taxon>Ascomycota</taxon>
        <taxon>Pezizomycotina</taxon>
        <taxon>Dothideomycetes</taxon>
        <taxon>Dothideomycetidae</taxon>
        <taxon>Myriangiales</taxon>
        <taxon>Elsinoaceae</taxon>
        <taxon>Elsinoe</taxon>
    </lineage>
</organism>
<proteinExistence type="inferred from homology"/>
<feature type="region of interest" description="Disordered" evidence="2">
    <location>
        <begin position="224"/>
        <end position="257"/>
    </location>
</feature>
<evidence type="ECO:0000313" key="4">
    <source>
        <dbReference type="Proteomes" id="UP000308133"/>
    </source>
</evidence>
<dbReference type="PANTHER" id="PTHR23248">
    <property type="entry name" value="PHOSPHOLIPID SCRAMBLASE-RELATED"/>
    <property type="match status" value="1"/>
</dbReference>
<dbReference type="AlphaFoldDB" id="A0A4U7BFB4"/>
<dbReference type="EMBL" id="PTQR01000011">
    <property type="protein sequence ID" value="TKX26797.1"/>
    <property type="molecule type" value="Genomic_DNA"/>
</dbReference>
<feature type="compositionally biased region" description="Polar residues" evidence="2">
    <location>
        <begin position="46"/>
        <end position="57"/>
    </location>
</feature>